<feature type="transmembrane region" description="Helical" evidence="7">
    <location>
        <begin position="214"/>
        <end position="241"/>
    </location>
</feature>
<dbReference type="PANTHER" id="PTHR34187:SF2">
    <property type="entry name" value="DUF202 DOMAIN-CONTAINING PROTEIN"/>
    <property type="match status" value="1"/>
</dbReference>
<dbReference type="InterPro" id="IPR003807">
    <property type="entry name" value="DUF202"/>
</dbReference>
<keyword evidence="4 7" id="KW-1133">Transmembrane helix</keyword>
<evidence type="ECO:0000256" key="4">
    <source>
        <dbReference type="ARBA" id="ARBA00022989"/>
    </source>
</evidence>
<dbReference type="OrthoDB" id="199599at2759"/>
<keyword evidence="10" id="KW-1185">Reference proteome</keyword>
<feature type="compositionally biased region" description="Acidic residues" evidence="6">
    <location>
        <begin position="24"/>
        <end position="37"/>
    </location>
</feature>
<reference evidence="9 10" key="1">
    <citation type="submission" date="2019-09" db="EMBL/GenBank/DDBJ databases">
        <authorList>
            <person name="Brejova B."/>
        </authorList>
    </citation>
    <scope>NUCLEOTIDE SEQUENCE [LARGE SCALE GENOMIC DNA]</scope>
</reference>
<keyword evidence="5 7" id="KW-0472">Membrane</keyword>
<evidence type="ECO:0000259" key="8">
    <source>
        <dbReference type="Pfam" id="PF02656"/>
    </source>
</evidence>
<dbReference type="Pfam" id="PF02656">
    <property type="entry name" value="DUF202"/>
    <property type="match status" value="1"/>
</dbReference>
<evidence type="ECO:0000313" key="9">
    <source>
        <dbReference type="EMBL" id="VVT57423.1"/>
    </source>
</evidence>
<dbReference type="GO" id="GO:0005886">
    <property type="term" value="C:plasma membrane"/>
    <property type="evidence" value="ECO:0007669"/>
    <property type="project" value="UniProtKB-SubCell"/>
</dbReference>
<dbReference type="PANTHER" id="PTHR34187">
    <property type="entry name" value="FGR18P"/>
    <property type="match status" value="1"/>
</dbReference>
<evidence type="ECO:0000256" key="5">
    <source>
        <dbReference type="ARBA" id="ARBA00023136"/>
    </source>
</evidence>
<dbReference type="RefSeq" id="XP_031856293.1">
    <property type="nucleotide sequence ID" value="XM_032000402.1"/>
</dbReference>
<proteinExistence type="predicted"/>
<evidence type="ECO:0000256" key="3">
    <source>
        <dbReference type="ARBA" id="ARBA00022692"/>
    </source>
</evidence>
<gene>
    <name evidence="9" type="ORF">SAPINGB_P005688</name>
</gene>
<dbReference type="EMBL" id="CABVLU010000005">
    <property type="protein sequence ID" value="VVT57423.1"/>
    <property type="molecule type" value="Genomic_DNA"/>
</dbReference>
<feature type="transmembrane region" description="Helical" evidence="7">
    <location>
        <begin position="184"/>
        <end position="202"/>
    </location>
</feature>
<accession>A0A5E8C191</accession>
<dbReference type="AlphaFoldDB" id="A0A5E8C191"/>
<comment type="subcellular location">
    <subcellularLocation>
        <location evidence="1">Cell membrane</location>
        <topology evidence="1">Multi-pass membrane protein</topology>
    </subcellularLocation>
</comment>
<organism evidence="9 10">
    <name type="scientific">Magnusiomyces paraingens</name>
    <dbReference type="NCBI Taxonomy" id="2606893"/>
    <lineage>
        <taxon>Eukaryota</taxon>
        <taxon>Fungi</taxon>
        <taxon>Dikarya</taxon>
        <taxon>Ascomycota</taxon>
        <taxon>Saccharomycotina</taxon>
        <taxon>Dipodascomycetes</taxon>
        <taxon>Dipodascales</taxon>
        <taxon>Dipodascaceae</taxon>
        <taxon>Magnusiomyces</taxon>
    </lineage>
</organism>
<evidence type="ECO:0000256" key="2">
    <source>
        <dbReference type="ARBA" id="ARBA00022475"/>
    </source>
</evidence>
<evidence type="ECO:0000256" key="1">
    <source>
        <dbReference type="ARBA" id="ARBA00004651"/>
    </source>
</evidence>
<keyword evidence="2" id="KW-1003">Cell membrane</keyword>
<evidence type="ECO:0000256" key="7">
    <source>
        <dbReference type="SAM" id="Phobius"/>
    </source>
</evidence>
<feature type="domain" description="DUF202" evidence="8">
    <location>
        <begin position="97"/>
        <end position="205"/>
    </location>
</feature>
<feature type="transmembrane region" description="Helical" evidence="7">
    <location>
        <begin position="103"/>
        <end position="122"/>
    </location>
</feature>
<dbReference type="GeneID" id="43584502"/>
<dbReference type="InterPro" id="IPR052053">
    <property type="entry name" value="IM_YidH-like"/>
</dbReference>
<evidence type="ECO:0000313" key="10">
    <source>
        <dbReference type="Proteomes" id="UP000398389"/>
    </source>
</evidence>
<name>A0A5E8C191_9ASCO</name>
<evidence type="ECO:0000256" key="6">
    <source>
        <dbReference type="SAM" id="MobiDB-lite"/>
    </source>
</evidence>
<sequence>MADFQPDSINQMDQPQDLERYVDEESEDSGTTDEEEIENHTSVTIGERIINNTSNIPKIAWHPQNDISLNSDKTFFSSPFSKPLLLSNNFSEARDADAAERNFLSWLKVATYLSIAGTAVIINIRFHDRKNEGNTSLNKSGNAFLIGVMQSLSSSSITSQQNLLESVVEENDYNGHLFSLPLGFVFYSLSFLSILVSIVNYISTINGYFKQRVVVTNSFLTTLTIASISLVILTSNVIVLWKFY</sequence>
<keyword evidence="3 7" id="KW-0812">Transmembrane</keyword>
<protein>
    <recommendedName>
        <fullName evidence="8">DUF202 domain-containing protein</fullName>
    </recommendedName>
</protein>
<dbReference type="Proteomes" id="UP000398389">
    <property type="component" value="Unassembled WGS sequence"/>
</dbReference>
<feature type="region of interest" description="Disordered" evidence="6">
    <location>
        <begin position="1"/>
        <end position="39"/>
    </location>
</feature>